<name>A0A074ZHR9_OPIVI</name>
<gene>
    <name evidence="2" type="ORF">T265_13917</name>
</gene>
<sequence length="196" mass="22703">FYLLQINCFPNAALILASAAQHTIRIKKESGAFDQTRYLRLTGEHKCMIARNYLDELAGDYAETNRICESLIGNYRITKEDLDLSMKSLKKQRNRLQRRVVPLIQDREKTMEAHHAFMHFHSIVLKDMELGAECNRVPATEQSNTNHVPTAAELINCYTEGEKSTWPEKLANKKPRKSKSGYERHRRLWGNTERGL</sequence>
<dbReference type="GeneID" id="20328084"/>
<evidence type="ECO:0000313" key="3">
    <source>
        <dbReference type="Proteomes" id="UP000054324"/>
    </source>
</evidence>
<reference evidence="2 3" key="1">
    <citation type="submission" date="2013-11" db="EMBL/GenBank/DDBJ databases">
        <title>Opisthorchis viverrini - life in the bile duct.</title>
        <authorList>
            <person name="Young N.D."/>
            <person name="Nagarajan N."/>
            <person name="Lin S.J."/>
            <person name="Korhonen P.K."/>
            <person name="Jex A.R."/>
            <person name="Hall R.S."/>
            <person name="Safavi-Hemami H."/>
            <person name="Kaewkong W."/>
            <person name="Bertrand D."/>
            <person name="Gao S."/>
            <person name="Seet Q."/>
            <person name="Wongkham S."/>
            <person name="Teh B.T."/>
            <person name="Wongkham C."/>
            <person name="Intapan P.M."/>
            <person name="Maleewong W."/>
            <person name="Yang X."/>
            <person name="Hu M."/>
            <person name="Wang Z."/>
            <person name="Hofmann A."/>
            <person name="Sternberg P.W."/>
            <person name="Tan P."/>
            <person name="Wang J."/>
            <person name="Gasser R.B."/>
        </authorList>
    </citation>
    <scope>NUCLEOTIDE SEQUENCE [LARGE SCALE GENOMIC DNA]</scope>
</reference>
<dbReference type="CTD" id="20328084"/>
<feature type="region of interest" description="Disordered" evidence="1">
    <location>
        <begin position="168"/>
        <end position="196"/>
    </location>
</feature>
<dbReference type="AlphaFoldDB" id="A0A074ZHR9"/>
<protein>
    <submittedName>
        <fullName evidence="2">Uncharacterized protein</fullName>
    </submittedName>
</protein>
<dbReference type="KEGG" id="ovi:T265_13917"/>
<feature type="non-terminal residue" evidence="2">
    <location>
        <position position="1"/>
    </location>
</feature>
<evidence type="ECO:0000313" key="2">
    <source>
        <dbReference type="EMBL" id="KER26828.1"/>
    </source>
</evidence>
<dbReference type="EMBL" id="KL596737">
    <property type="protein sequence ID" value="KER26828.1"/>
    <property type="molecule type" value="Genomic_DNA"/>
</dbReference>
<dbReference type="Proteomes" id="UP000054324">
    <property type="component" value="Unassembled WGS sequence"/>
</dbReference>
<organism evidence="2 3">
    <name type="scientific">Opisthorchis viverrini</name>
    <name type="common">Southeast Asian liver fluke</name>
    <dbReference type="NCBI Taxonomy" id="6198"/>
    <lineage>
        <taxon>Eukaryota</taxon>
        <taxon>Metazoa</taxon>
        <taxon>Spiralia</taxon>
        <taxon>Lophotrochozoa</taxon>
        <taxon>Platyhelminthes</taxon>
        <taxon>Trematoda</taxon>
        <taxon>Digenea</taxon>
        <taxon>Opisthorchiida</taxon>
        <taxon>Opisthorchiata</taxon>
        <taxon>Opisthorchiidae</taxon>
        <taxon>Opisthorchis</taxon>
    </lineage>
</organism>
<keyword evidence="3" id="KW-1185">Reference proteome</keyword>
<dbReference type="RefSeq" id="XP_009169422.1">
    <property type="nucleotide sequence ID" value="XM_009171158.1"/>
</dbReference>
<accession>A0A074ZHR9</accession>
<dbReference type="OrthoDB" id="6255077at2759"/>
<feature type="compositionally biased region" description="Basic residues" evidence="1">
    <location>
        <begin position="172"/>
        <end position="188"/>
    </location>
</feature>
<proteinExistence type="predicted"/>
<evidence type="ECO:0000256" key="1">
    <source>
        <dbReference type="SAM" id="MobiDB-lite"/>
    </source>
</evidence>